<dbReference type="RefSeq" id="WP_076838424.1">
    <property type="nucleotide sequence ID" value="NZ_CP019434.1"/>
</dbReference>
<dbReference type="STRING" id="1765967.BW247_07110"/>
<dbReference type="SUPFAM" id="SSF69618">
    <property type="entry name" value="HemD-like"/>
    <property type="match status" value="1"/>
</dbReference>
<dbReference type="InterPro" id="IPR036108">
    <property type="entry name" value="4pyrrol_syn_uPrphyn_synt_sf"/>
</dbReference>
<evidence type="ECO:0000313" key="2">
    <source>
        <dbReference type="EMBL" id="APZ44597.1"/>
    </source>
</evidence>
<dbReference type="OrthoDB" id="5946419at2"/>
<organism evidence="2 3">
    <name type="scientific">Acidihalobacter ferrooxydans</name>
    <dbReference type="NCBI Taxonomy" id="1765967"/>
    <lineage>
        <taxon>Bacteria</taxon>
        <taxon>Pseudomonadati</taxon>
        <taxon>Pseudomonadota</taxon>
        <taxon>Gammaproteobacteria</taxon>
        <taxon>Chromatiales</taxon>
        <taxon>Ectothiorhodospiraceae</taxon>
        <taxon>Acidihalobacter</taxon>
    </lineage>
</organism>
<dbReference type="Proteomes" id="UP000243807">
    <property type="component" value="Chromosome"/>
</dbReference>
<name>A0A1P8UL70_9GAMM</name>
<dbReference type="PANTHER" id="PTHR40082">
    <property type="entry name" value="BLR5956 PROTEIN"/>
    <property type="match status" value="1"/>
</dbReference>
<keyword evidence="3" id="KW-1185">Reference proteome</keyword>
<evidence type="ECO:0000259" key="1">
    <source>
        <dbReference type="Pfam" id="PF02602"/>
    </source>
</evidence>
<gene>
    <name evidence="2" type="ORF">BW247_07110</name>
</gene>
<protein>
    <recommendedName>
        <fullName evidence="1">Tetrapyrrole biosynthesis uroporphyrinogen III synthase domain-containing protein</fullName>
    </recommendedName>
</protein>
<dbReference type="GO" id="GO:0004852">
    <property type="term" value="F:uroporphyrinogen-III synthase activity"/>
    <property type="evidence" value="ECO:0007669"/>
    <property type="project" value="InterPro"/>
</dbReference>
<dbReference type="Gene3D" id="3.40.50.10090">
    <property type="match status" value="2"/>
</dbReference>
<dbReference type="GO" id="GO:0006780">
    <property type="term" value="P:uroporphyrinogen III biosynthetic process"/>
    <property type="evidence" value="ECO:0007669"/>
    <property type="project" value="InterPro"/>
</dbReference>
<dbReference type="AlphaFoldDB" id="A0A1P8UL70"/>
<dbReference type="EMBL" id="CP019434">
    <property type="protein sequence ID" value="APZ44597.1"/>
    <property type="molecule type" value="Genomic_DNA"/>
</dbReference>
<dbReference type="KEGG" id="afy:BW247_07110"/>
<evidence type="ECO:0000313" key="3">
    <source>
        <dbReference type="Proteomes" id="UP000243807"/>
    </source>
</evidence>
<reference evidence="2 3" key="1">
    <citation type="submission" date="2017-01" db="EMBL/GenBank/DDBJ databases">
        <title>Draft sequence of Acidihalobacter ferrooxidans strain DSM 14175 (strain V8).</title>
        <authorList>
            <person name="Khaleque H.N."/>
            <person name="Ramsay J.P."/>
            <person name="Murphy R.J.T."/>
            <person name="Kaksonen A.H."/>
            <person name="Boxall N.J."/>
            <person name="Watkin E.L.J."/>
        </authorList>
    </citation>
    <scope>NUCLEOTIDE SEQUENCE [LARGE SCALE GENOMIC DNA]</scope>
    <source>
        <strain evidence="2 3">V8</strain>
    </source>
</reference>
<sequence length="284" mass="31070">MSRNMELPESLQDRCVALPESRQLDVLAGLLERRGAQVLRCPLVSILDTPDQAHVAAWLRRFISDASIRDFILLTGEGLRRLLAASERIGVREAFVQRLAQVRKIARGPKPGRALREIDLASDVVTEVPTTEGVIAIMDGLSFASDQVAVQLYGSEANPLLQDYLRQRGLEPVCVAPYVYADESDEQRVLALIDDLAQGRVDAIAFTSQPQVRRLFAVARAHTCEPALRAGLEHGTVAAVGPVVADCLTDAGVRVDAMPDERFFMRPLVDALLGKMAADTPHSR</sequence>
<proteinExistence type="predicted"/>
<dbReference type="InterPro" id="IPR003754">
    <property type="entry name" value="4pyrrol_synth_uPrphyn_synth"/>
</dbReference>
<accession>A0A1P8UL70</accession>
<dbReference type="PANTHER" id="PTHR40082:SF1">
    <property type="entry name" value="BLR5956 PROTEIN"/>
    <property type="match status" value="1"/>
</dbReference>
<feature type="domain" description="Tetrapyrrole biosynthesis uroporphyrinogen III synthase" evidence="1">
    <location>
        <begin position="25"/>
        <end position="261"/>
    </location>
</feature>
<dbReference type="Pfam" id="PF02602">
    <property type="entry name" value="HEM4"/>
    <property type="match status" value="1"/>
</dbReference>
<dbReference type="InterPro" id="IPR039793">
    <property type="entry name" value="UROS/Hem4"/>
</dbReference>
<dbReference type="CDD" id="cd06578">
    <property type="entry name" value="HemD"/>
    <property type="match status" value="1"/>
</dbReference>